<gene>
    <name evidence="1" type="ORF">Nepgr_007668</name>
</gene>
<dbReference type="EMBL" id="BSYO01000006">
    <property type="protein sequence ID" value="GMH05828.1"/>
    <property type="molecule type" value="Genomic_DNA"/>
</dbReference>
<organism evidence="1 2">
    <name type="scientific">Nepenthes gracilis</name>
    <name type="common">Slender pitcher plant</name>
    <dbReference type="NCBI Taxonomy" id="150966"/>
    <lineage>
        <taxon>Eukaryota</taxon>
        <taxon>Viridiplantae</taxon>
        <taxon>Streptophyta</taxon>
        <taxon>Embryophyta</taxon>
        <taxon>Tracheophyta</taxon>
        <taxon>Spermatophyta</taxon>
        <taxon>Magnoliopsida</taxon>
        <taxon>eudicotyledons</taxon>
        <taxon>Gunneridae</taxon>
        <taxon>Pentapetalae</taxon>
        <taxon>Caryophyllales</taxon>
        <taxon>Nepenthaceae</taxon>
        <taxon>Nepenthes</taxon>
    </lineage>
</organism>
<evidence type="ECO:0000313" key="1">
    <source>
        <dbReference type="EMBL" id="GMH05828.1"/>
    </source>
</evidence>
<name>A0AAD3S7H7_NEPGR</name>
<proteinExistence type="predicted"/>
<protein>
    <submittedName>
        <fullName evidence="1">Uncharacterized protein</fullName>
    </submittedName>
</protein>
<dbReference type="Proteomes" id="UP001279734">
    <property type="component" value="Unassembled WGS sequence"/>
</dbReference>
<dbReference type="AlphaFoldDB" id="A0AAD3S7H7"/>
<accession>A0AAD3S7H7</accession>
<reference evidence="1" key="1">
    <citation type="submission" date="2023-05" db="EMBL/GenBank/DDBJ databases">
        <title>Nepenthes gracilis genome sequencing.</title>
        <authorList>
            <person name="Fukushima K."/>
        </authorList>
    </citation>
    <scope>NUCLEOTIDE SEQUENCE</scope>
    <source>
        <strain evidence="1">SING2019-196</strain>
    </source>
</reference>
<sequence>MASTVEVPVFVDTTLGTRIAVAASPDIAAGDLKRELVRAHSFCFPEMGNVTVGGLMVKKKSFFYHLPDSMPLKHVCNGCGRAWFLHVEARLLNGSDNLCISEHLAAQATDSTPNDHRSTKVYSYYRNIKWKQTAKRRIWCFRASLRALVVSASQSRKKKGRRIKKKLWTEFKPNILEQEHLRLNGQCCVVPGIEECDRRQVFHTMADEDSNPMVETSSECLSEAASVSYIIEKYFLNLTDLNQFGSPSSSDIAPKAVQNQLEGQLHPKEATYSNMSNTETPTFISYAPQGKLPLSLPAYPDSASLRNKCDRNEVGKRVIMALNSLHLCQNKQKPVISVCRSKDIKSLGADAGSLVRNLVFEIGDDD</sequence>
<keyword evidence="2" id="KW-1185">Reference proteome</keyword>
<comment type="caution">
    <text evidence="1">The sequence shown here is derived from an EMBL/GenBank/DDBJ whole genome shotgun (WGS) entry which is preliminary data.</text>
</comment>
<evidence type="ECO:0000313" key="2">
    <source>
        <dbReference type="Proteomes" id="UP001279734"/>
    </source>
</evidence>